<feature type="compositionally biased region" description="Acidic residues" evidence="1">
    <location>
        <begin position="156"/>
        <end position="170"/>
    </location>
</feature>
<gene>
    <name evidence="2" type="ORF">MM415B00342_0004</name>
</gene>
<reference evidence="2" key="1">
    <citation type="submission" date="2020-03" db="EMBL/GenBank/DDBJ databases">
        <title>The deep terrestrial virosphere.</title>
        <authorList>
            <person name="Holmfeldt K."/>
            <person name="Nilsson E."/>
            <person name="Simone D."/>
            <person name="Lopez-Fernandez M."/>
            <person name="Wu X."/>
            <person name="de Brujin I."/>
            <person name="Lundin D."/>
            <person name="Andersson A."/>
            <person name="Bertilsson S."/>
            <person name="Dopson M."/>
        </authorList>
    </citation>
    <scope>NUCLEOTIDE SEQUENCE</scope>
    <source>
        <strain evidence="2">MM415B00342</strain>
    </source>
</reference>
<protein>
    <submittedName>
        <fullName evidence="2">Uncharacterized protein</fullName>
    </submittedName>
</protein>
<accession>A0A6M3JBV8</accession>
<organism evidence="2">
    <name type="scientific">viral metagenome</name>
    <dbReference type="NCBI Taxonomy" id="1070528"/>
    <lineage>
        <taxon>unclassified sequences</taxon>
        <taxon>metagenomes</taxon>
        <taxon>organismal metagenomes</taxon>
    </lineage>
</organism>
<sequence length="176" mass="20598">MPRPCGICFHEQHLEIDSELSQPMPNLTKIAKKYKISYDSLRRHVENHLKYNIKEARAKYLQDASEQADIKFTKTMDYYKKIVTTFFEDPERMKDQLRLADVIRALENISKLLNETEAPPRIEIRWGAGLEKKENLKPGISVTIPMTSKEEKENMSEDDETEHSDEEQEKEVEING</sequence>
<dbReference type="AlphaFoldDB" id="A0A6M3JBV8"/>
<feature type="region of interest" description="Disordered" evidence="1">
    <location>
        <begin position="137"/>
        <end position="176"/>
    </location>
</feature>
<proteinExistence type="predicted"/>
<dbReference type="EMBL" id="MT141557">
    <property type="protein sequence ID" value="QJA66542.1"/>
    <property type="molecule type" value="Genomic_DNA"/>
</dbReference>
<evidence type="ECO:0000256" key="1">
    <source>
        <dbReference type="SAM" id="MobiDB-lite"/>
    </source>
</evidence>
<name>A0A6M3JBV8_9ZZZZ</name>
<evidence type="ECO:0000313" key="2">
    <source>
        <dbReference type="EMBL" id="QJA66542.1"/>
    </source>
</evidence>